<keyword evidence="3" id="KW-1185">Reference proteome</keyword>
<reference evidence="2 3" key="1">
    <citation type="submission" date="2023-07" db="EMBL/GenBank/DDBJ databases">
        <title>Genomic Encyclopedia of Type Strains, Phase IV (KMG-IV): sequencing the most valuable type-strain genomes for metagenomic binning, comparative biology and taxonomic classification.</title>
        <authorList>
            <person name="Goeker M."/>
        </authorList>
    </citation>
    <scope>NUCLEOTIDE SEQUENCE [LARGE SCALE GENOMIC DNA]</scope>
    <source>
        <strain evidence="2 3">DSM 17723</strain>
    </source>
</reference>
<dbReference type="SUPFAM" id="SSF55729">
    <property type="entry name" value="Acyl-CoA N-acyltransferases (Nat)"/>
    <property type="match status" value="1"/>
</dbReference>
<gene>
    <name evidence="2" type="ORF">J2S02_004158</name>
</gene>
<accession>A0ABT9Z7L5</accession>
<dbReference type="PROSITE" id="PS51186">
    <property type="entry name" value="GNAT"/>
    <property type="match status" value="1"/>
</dbReference>
<dbReference type="InterPro" id="IPR000182">
    <property type="entry name" value="GNAT_dom"/>
</dbReference>
<dbReference type="EMBL" id="JAUSTZ010000011">
    <property type="protein sequence ID" value="MDQ0227811.1"/>
    <property type="molecule type" value="Genomic_DNA"/>
</dbReference>
<dbReference type="RefSeq" id="WP_174879822.1">
    <property type="nucleotide sequence ID" value="NZ_CADEPK010000070.1"/>
</dbReference>
<proteinExistence type="predicted"/>
<dbReference type="Proteomes" id="UP001232245">
    <property type="component" value="Unassembled WGS sequence"/>
</dbReference>
<organism evidence="2 3">
    <name type="scientific">Metabacillus niabensis</name>
    <dbReference type="NCBI Taxonomy" id="324854"/>
    <lineage>
        <taxon>Bacteria</taxon>
        <taxon>Bacillati</taxon>
        <taxon>Bacillota</taxon>
        <taxon>Bacilli</taxon>
        <taxon>Bacillales</taxon>
        <taxon>Bacillaceae</taxon>
        <taxon>Metabacillus</taxon>
    </lineage>
</organism>
<sequence length="152" mass="17572">MIFEPITENSIQIALEIVNSNPDYNVLENGKPLRSLSEVSNDLLNSVSESFLVVEDNRYIGIVDFLENNPKDNKPWLGLLMINGSYHSLGYGKRVYAAFEEKLKQRQFKNVRIGVLQENLIALTFWKSLGFKFYGTSNWREKVVDCFEKQLM</sequence>
<evidence type="ECO:0000313" key="3">
    <source>
        <dbReference type="Proteomes" id="UP001232245"/>
    </source>
</evidence>
<feature type="domain" description="N-acetyltransferase" evidence="1">
    <location>
        <begin position="1"/>
        <end position="152"/>
    </location>
</feature>
<evidence type="ECO:0000259" key="1">
    <source>
        <dbReference type="PROSITE" id="PS51186"/>
    </source>
</evidence>
<comment type="caution">
    <text evidence="2">The sequence shown here is derived from an EMBL/GenBank/DDBJ whole genome shotgun (WGS) entry which is preliminary data.</text>
</comment>
<name>A0ABT9Z7L5_9BACI</name>
<dbReference type="Pfam" id="PF00583">
    <property type="entry name" value="Acetyltransf_1"/>
    <property type="match status" value="1"/>
</dbReference>
<dbReference type="InterPro" id="IPR016181">
    <property type="entry name" value="Acyl_CoA_acyltransferase"/>
</dbReference>
<evidence type="ECO:0000313" key="2">
    <source>
        <dbReference type="EMBL" id="MDQ0227811.1"/>
    </source>
</evidence>
<protein>
    <submittedName>
        <fullName evidence="2">GNAT superfamily N-acetyltransferase</fullName>
    </submittedName>
</protein>
<dbReference type="Gene3D" id="3.40.630.30">
    <property type="match status" value="1"/>
</dbReference>